<dbReference type="Proteomes" id="UP000199686">
    <property type="component" value="Unassembled WGS sequence"/>
</dbReference>
<dbReference type="Gene3D" id="1.10.10.10">
    <property type="entry name" value="Winged helix-like DNA-binding domain superfamily/Winged helix DNA-binding domain"/>
    <property type="match status" value="1"/>
</dbReference>
<dbReference type="InterPro" id="IPR046348">
    <property type="entry name" value="SIS_dom_sf"/>
</dbReference>
<evidence type="ECO:0000313" key="2">
    <source>
        <dbReference type="Proteomes" id="UP000199686"/>
    </source>
</evidence>
<sequence>MIMDKLNDVTNSYKKNSTFYILSLFFQEHIHEIPYITMDEVAIRTFVSKSQISKYVRYLDYKTYIDFKDACLEYLESLERRRHDFDVYDNMKDNILNFTNTMIYFLNSLTNSLDYNRLELLIKQLTSANTIYVFAQGDARYLCHQIQTELQVINKNVIICDVDFNHSYDINDNDLLLVLSIDGNTFKYNKRVVKRLEETNGTKWLISCQSNIRFKGKQLHVPIQYEKFNAYFFKYVIDLLILNLKQTY</sequence>
<dbReference type="GO" id="GO:0003700">
    <property type="term" value="F:DNA-binding transcription factor activity"/>
    <property type="evidence" value="ECO:0007669"/>
    <property type="project" value="InterPro"/>
</dbReference>
<dbReference type="InterPro" id="IPR009057">
    <property type="entry name" value="Homeodomain-like_sf"/>
</dbReference>
<dbReference type="GO" id="GO:1901135">
    <property type="term" value="P:carbohydrate derivative metabolic process"/>
    <property type="evidence" value="ECO:0007669"/>
    <property type="project" value="InterPro"/>
</dbReference>
<dbReference type="AlphaFoldDB" id="A0AB38BKY3"/>
<accession>A0AB38BKY3</accession>
<proteinExistence type="predicted"/>
<dbReference type="GO" id="GO:0097367">
    <property type="term" value="F:carbohydrate derivative binding"/>
    <property type="evidence" value="ECO:0007669"/>
    <property type="project" value="InterPro"/>
</dbReference>
<protein>
    <recommendedName>
        <fullName evidence="3">MurR/RpiR family transcriptional regulator</fullName>
    </recommendedName>
</protein>
<dbReference type="GO" id="GO:0003677">
    <property type="term" value="F:DNA binding"/>
    <property type="evidence" value="ECO:0007669"/>
    <property type="project" value="InterPro"/>
</dbReference>
<evidence type="ECO:0008006" key="3">
    <source>
        <dbReference type="Google" id="ProtNLM"/>
    </source>
</evidence>
<dbReference type="SUPFAM" id="SSF53697">
    <property type="entry name" value="SIS domain"/>
    <property type="match status" value="1"/>
</dbReference>
<dbReference type="PANTHER" id="PTHR30514">
    <property type="entry name" value="GLUCOKINASE"/>
    <property type="match status" value="1"/>
</dbReference>
<dbReference type="InterPro" id="IPR047640">
    <property type="entry name" value="RpiR-like"/>
</dbReference>
<name>A0AB38BKY3_9LACT</name>
<dbReference type="PANTHER" id="PTHR30514:SF1">
    <property type="entry name" value="HTH-TYPE TRANSCRIPTIONAL REGULATOR HEXR-RELATED"/>
    <property type="match status" value="1"/>
</dbReference>
<organism evidence="1 2">
    <name type="scientific">Trichococcus flocculiformis</name>
    <dbReference type="NCBI Taxonomy" id="82803"/>
    <lineage>
        <taxon>Bacteria</taxon>
        <taxon>Bacillati</taxon>
        <taxon>Bacillota</taxon>
        <taxon>Bacilli</taxon>
        <taxon>Lactobacillales</taxon>
        <taxon>Carnobacteriaceae</taxon>
        <taxon>Trichococcus</taxon>
    </lineage>
</organism>
<evidence type="ECO:0000313" key="1">
    <source>
        <dbReference type="EMBL" id="SFI13120.1"/>
    </source>
</evidence>
<reference evidence="1 2" key="1">
    <citation type="submission" date="2016-10" db="EMBL/GenBank/DDBJ databases">
        <authorList>
            <person name="Varghese N."/>
            <person name="Submissions S."/>
        </authorList>
    </citation>
    <scope>NUCLEOTIDE SEQUENCE [LARGE SCALE GENOMIC DNA]</scope>
    <source>
        <strain evidence="1 2">DSM 2094</strain>
    </source>
</reference>
<dbReference type="SUPFAM" id="SSF46689">
    <property type="entry name" value="Homeodomain-like"/>
    <property type="match status" value="1"/>
</dbReference>
<dbReference type="EMBL" id="FOQC01000056">
    <property type="protein sequence ID" value="SFI13120.1"/>
    <property type="molecule type" value="Genomic_DNA"/>
</dbReference>
<comment type="caution">
    <text evidence="1">The sequence shown here is derived from an EMBL/GenBank/DDBJ whole genome shotgun (WGS) entry which is preliminary data.</text>
</comment>
<dbReference type="Gene3D" id="3.40.50.10490">
    <property type="entry name" value="Glucose-6-phosphate isomerase like protein, domain 1"/>
    <property type="match status" value="1"/>
</dbReference>
<gene>
    <name evidence="1" type="ORF">SAMN04488507_105613</name>
</gene>
<dbReference type="InterPro" id="IPR036388">
    <property type="entry name" value="WH-like_DNA-bd_sf"/>
</dbReference>